<evidence type="ECO:0000313" key="3">
    <source>
        <dbReference type="EMBL" id="PNY03636.1"/>
    </source>
</evidence>
<dbReference type="EMBL" id="ASHM01000013">
    <property type="protein sequence ID" value="PNY03636.1"/>
    <property type="molecule type" value="Genomic_DNA"/>
</dbReference>
<comment type="caution">
    <text evidence="3">The sequence shown here is derived from an EMBL/GenBank/DDBJ whole genome shotgun (WGS) entry which is preliminary data.</text>
</comment>
<organism evidence="3 4">
    <name type="scientific">Trifolium pratense</name>
    <name type="common">Red clover</name>
    <dbReference type="NCBI Taxonomy" id="57577"/>
    <lineage>
        <taxon>Eukaryota</taxon>
        <taxon>Viridiplantae</taxon>
        <taxon>Streptophyta</taxon>
        <taxon>Embryophyta</taxon>
        <taxon>Tracheophyta</taxon>
        <taxon>Spermatophyta</taxon>
        <taxon>Magnoliopsida</taxon>
        <taxon>eudicotyledons</taxon>
        <taxon>Gunneridae</taxon>
        <taxon>Pentapetalae</taxon>
        <taxon>rosids</taxon>
        <taxon>fabids</taxon>
        <taxon>Fabales</taxon>
        <taxon>Fabaceae</taxon>
        <taxon>Papilionoideae</taxon>
        <taxon>50 kb inversion clade</taxon>
        <taxon>NPAAA clade</taxon>
        <taxon>Hologalegina</taxon>
        <taxon>IRL clade</taxon>
        <taxon>Trifolieae</taxon>
        <taxon>Trifolium</taxon>
    </lineage>
</organism>
<dbReference type="STRING" id="57577.A0A2K3NKR0"/>
<proteinExistence type="predicted"/>
<dbReference type="PANTHER" id="PTHR47357:SF4">
    <property type="entry name" value="MYOSIN HEAVY CHAIN-LIKE PROTEIN"/>
    <property type="match status" value="1"/>
</dbReference>
<protein>
    <recommendedName>
        <fullName evidence="5">NAB domain-containing protein</fullName>
    </recommendedName>
</protein>
<dbReference type="Proteomes" id="UP000236291">
    <property type="component" value="Unassembled WGS sequence"/>
</dbReference>
<dbReference type="AlphaFoldDB" id="A0A2K3NKR0"/>
<dbReference type="GO" id="GO:0005856">
    <property type="term" value="C:cytoskeleton"/>
    <property type="evidence" value="ECO:0007669"/>
    <property type="project" value="TreeGrafter"/>
</dbReference>
<keyword evidence="1" id="KW-0175">Coiled coil</keyword>
<accession>A0A2K3NKR0</accession>
<evidence type="ECO:0008006" key="5">
    <source>
        <dbReference type="Google" id="ProtNLM"/>
    </source>
</evidence>
<evidence type="ECO:0000256" key="2">
    <source>
        <dbReference type="SAM" id="MobiDB-lite"/>
    </source>
</evidence>
<reference evidence="3 4" key="1">
    <citation type="journal article" date="2014" name="Am. J. Bot.">
        <title>Genome assembly and annotation for red clover (Trifolium pratense; Fabaceae).</title>
        <authorList>
            <person name="Istvanek J."/>
            <person name="Jaros M."/>
            <person name="Krenek A."/>
            <person name="Repkova J."/>
        </authorList>
    </citation>
    <scope>NUCLEOTIDE SEQUENCE [LARGE SCALE GENOMIC DNA]</scope>
    <source>
        <strain evidence="4">cv. Tatra</strain>
        <tissue evidence="3">Young leaves</tissue>
    </source>
</reference>
<feature type="coiled-coil region" evidence="1">
    <location>
        <begin position="147"/>
        <end position="385"/>
    </location>
</feature>
<evidence type="ECO:0000313" key="4">
    <source>
        <dbReference type="Proteomes" id="UP000236291"/>
    </source>
</evidence>
<name>A0A2K3NKR0_TRIPR</name>
<evidence type="ECO:0000256" key="1">
    <source>
        <dbReference type="SAM" id="Coils"/>
    </source>
</evidence>
<gene>
    <name evidence="3" type="ORF">L195_g000043</name>
</gene>
<feature type="coiled-coil region" evidence="1">
    <location>
        <begin position="412"/>
        <end position="495"/>
    </location>
</feature>
<sequence>MHSLLYSHCKSATSSNLRISIHPSRSKVNITRIISHSRADIENNHARVLNLIKSEDQRKKEGNLNEDLYNQYQSLYNRLTKEYTQASPRGIKRVSSLSSTSSDSERFSSDDTEFSLSDFRSRSQRERYSSFINTPEGFQTPKSIETNEFEAHEVKQLRAKNAELEKSVSVLHAKLKSNEEHAMSKNSDFMTRINKLELEAKSLWNNKGKLEEKIKCCRNEALNQKKELTNEINFMQQKFESVCNSNKELEAQLENERRTVSQCLIRITNLEENLAEAASNEQSLLKEKQCFIQKIEDLESRCRKENDLEEQLRNAWCEINALQKQKSELELQNEQSQKEYSQTIKKLTETIDLIHEENKRSKMNMQLMERKMEELAEGIRQKMEDNIRMLHRRIHVAELLNIENKDSCKLTKQKYEEENKMLGKRITDFEDEIRTLRAKVWKLEDDVSKEGEEKMNLMKTVTQFEREMEKLEKKLKDKDDELVNLGENKKEAIRQLCFLVEFHRDRCLYLKDLIIKMKVKHKK</sequence>
<dbReference type="PANTHER" id="PTHR47357">
    <property type="entry name" value="COP1-INTERACTIVE PROTEIN 1"/>
    <property type="match status" value="1"/>
</dbReference>
<dbReference type="GO" id="GO:0005200">
    <property type="term" value="F:structural constituent of cytoskeleton"/>
    <property type="evidence" value="ECO:0007669"/>
    <property type="project" value="TreeGrafter"/>
</dbReference>
<feature type="region of interest" description="Disordered" evidence="2">
    <location>
        <begin position="87"/>
        <end position="110"/>
    </location>
</feature>
<reference evidence="3 4" key="2">
    <citation type="journal article" date="2017" name="Front. Plant Sci.">
        <title>Gene Classification and Mining of Molecular Markers Useful in Red Clover (Trifolium pratense) Breeding.</title>
        <authorList>
            <person name="Istvanek J."/>
            <person name="Dluhosova J."/>
            <person name="Dluhos P."/>
            <person name="Patkova L."/>
            <person name="Nedelnik J."/>
            <person name="Repkova J."/>
        </authorList>
    </citation>
    <scope>NUCLEOTIDE SEQUENCE [LARGE SCALE GENOMIC DNA]</scope>
    <source>
        <strain evidence="4">cv. Tatra</strain>
        <tissue evidence="3">Young leaves</tissue>
    </source>
</reference>